<accession>Q69KT2</accession>
<protein>
    <submittedName>
        <fullName evidence="2">Uncharacterized protein</fullName>
    </submittedName>
</protein>
<dbReference type="EMBL" id="AP005910">
    <property type="protein sequence ID" value="BAD36477.1"/>
    <property type="molecule type" value="Genomic_DNA"/>
</dbReference>
<reference evidence="1" key="1">
    <citation type="submission" date="2002-02" db="EMBL/GenBank/DDBJ databases">
        <title>Oryza sativa nipponbare(GA3) genomic DNA, chromosome 6, PAC clone:P0543C04.</title>
        <authorList>
            <person name="Sasaki T."/>
            <person name="Matsumoto T."/>
            <person name="Yamamoto K."/>
        </authorList>
    </citation>
    <scope>NUCLEOTIDE SEQUENCE</scope>
</reference>
<gene>
    <name evidence="2" type="ORF">OSJNBa0034G14.3</name>
    <name evidence="1" type="ORF">P0543C04.39</name>
</gene>
<organism evidence="2 3">
    <name type="scientific">Oryza sativa subsp. japonica</name>
    <name type="common">Rice</name>
    <dbReference type="NCBI Taxonomy" id="39947"/>
    <lineage>
        <taxon>Eukaryota</taxon>
        <taxon>Viridiplantae</taxon>
        <taxon>Streptophyta</taxon>
        <taxon>Embryophyta</taxon>
        <taxon>Tracheophyta</taxon>
        <taxon>Spermatophyta</taxon>
        <taxon>Magnoliopsida</taxon>
        <taxon>Liliopsida</taxon>
        <taxon>Poales</taxon>
        <taxon>Poaceae</taxon>
        <taxon>BOP clade</taxon>
        <taxon>Oryzoideae</taxon>
        <taxon>Oryzeae</taxon>
        <taxon>Oryzinae</taxon>
        <taxon>Oryza</taxon>
        <taxon>Oryza sativa</taxon>
    </lineage>
</organism>
<dbReference type="Proteomes" id="UP000000763">
    <property type="component" value="Chromosome 6"/>
</dbReference>
<dbReference type="AlphaFoldDB" id="Q69KT2"/>
<reference evidence="2" key="2">
    <citation type="submission" date="2002-11" db="EMBL/GenBank/DDBJ databases">
        <title>Oryza sativa nipponbare(GA3) genomic DNA, chromosome 6, BAC clone:OSJNBa0034G14.</title>
        <authorList>
            <person name="Sasaki T."/>
            <person name="Matsumoto T."/>
            <person name="Katayose Y."/>
        </authorList>
    </citation>
    <scope>NUCLEOTIDE SEQUENCE</scope>
</reference>
<evidence type="ECO:0000313" key="2">
    <source>
        <dbReference type="EMBL" id="BAD36477.1"/>
    </source>
</evidence>
<evidence type="ECO:0000313" key="3">
    <source>
        <dbReference type="Proteomes" id="UP000000763"/>
    </source>
</evidence>
<name>Q69KT2_ORYSJ</name>
<sequence length="84" mass="9306">MSAAGMLGARSRAPVDEVAFPSLQWTKHDGVKRGFSRRGKKSMERKRVDVERGLTSMEAFIFFTAGDEFLGDGSVWLMVIPIGK</sequence>
<dbReference type="EMBL" id="AP004755">
    <property type="protein sequence ID" value="BAD35879.1"/>
    <property type="molecule type" value="Genomic_DNA"/>
</dbReference>
<proteinExistence type="predicted"/>
<evidence type="ECO:0000313" key="1">
    <source>
        <dbReference type="EMBL" id="BAD35879.1"/>
    </source>
</evidence>
<reference evidence="3" key="3">
    <citation type="journal article" date="2005" name="Nature">
        <title>The map-based sequence of the rice genome.</title>
        <authorList>
            <consortium name="International rice genome sequencing project (IRGSP)"/>
            <person name="Matsumoto T."/>
            <person name="Wu J."/>
            <person name="Kanamori H."/>
            <person name="Katayose Y."/>
            <person name="Fujisawa M."/>
            <person name="Namiki N."/>
            <person name="Mizuno H."/>
            <person name="Yamamoto K."/>
            <person name="Antonio B.A."/>
            <person name="Baba T."/>
            <person name="Sakata K."/>
            <person name="Nagamura Y."/>
            <person name="Aoki H."/>
            <person name="Arikawa K."/>
            <person name="Arita K."/>
            <person name="Bito T."/>
            <person name="Chiden Y."/>
            <person name="Fujitsuka N."/>
            <person name="Fukunaka R."/>
            <person name="Hamada M."/>
            <person name="Harada C."/>
            <person name="Hayashi A."/>
            <person name="Hijishita S."/>
            <person name="Honda M."/>
            <person name="Hosokawa S."/>
            <person name="Ichikawa Y."/>
            <person name="Idonuma A."/>
            <person name="Iijima M."/>
            <person name="Ikeda M."/>
            <person name="Ikeno M."/>
            <person name="Ito K."/>
            <person name="Ito S."/>
            <person name="Ito T."/>
            <person name="Ito Y."/>
            <person name="Ito Y."/>
            <person name="Iwabuchi A."/>
            <person name="Kamiya K."/>
            <person name="Karasawa W."/>
            <person name="Kurita K."/>
            <person name="Katagiri S."/>
            <person name="Kikuta A."/>
            <person name="Kobayashi H."/>
            <person name="Kobayashi N."/>
            <person name="Machita K."/>
            <person name="Maehara T."/>
            <person name="Masukawa M."/>
            <person name="Mizubayashi T."/>
            <person name="Mukai Y."/>
            <person name="Nagasaki H."/>
            <person name="Nagata Y."/>
            <person name="Naito S."/>
            <person name="Nakashima M."/>
            <person name="Nakama Y."/>
            <person name="Nakamichi Y."/>
            <person name="Nakamura M."/>
            <person name="Meguro A."/>
            <person name="Negishi M."/>
            <person name="Ohta I."/>
            <person name="Ohta T."/>
            <person name="Okamoto M."/>
            <person name="Ono N."/>
            <person name="Saji S."/>
            <person name="Sakaguchi M."/>
            <person name="Sakai K."/>
            <person name="Shibata M."/>
            <person name="Shimokawa T."/>
            <person name="Song J."/>
            <person name="Takazaki Y."/>
            <person name="Terasawa K."/>
            <person name="Tsugane M."/>
            <person name="Tsuji K."/>
            <person name="Ueda S."/>
            <person name="Waki K."/>
            <person name="Yamagata H."/>
            <person name="Yamamoto M."/>
            <person name="Yamamoto S."/>
            <person name="Yamane H."/>
            <person name="Yoshiki S."/>
            <person name="Yoshihara R."/>
            <person name="Yukawa K."/>
            <person name="Zhong H."/>
            <person name="Yano M."/>
            <person name="Yuan Q."/>
            <person name="Ouyang S."/>
            <person name="Liu J."/>
            <person name="Jones K.M."/>
            <person name="Gansberger K."/>
            <person name="Moffat K."/>
            <person name="Hill J."/>
            <person name="Bera J."/>
            <person name="Fadrosh D."/>
            <person name="Jin S."/>
            <person name="Johri S."/>
            <person name="Kim M."/>
            <person name="Overton L."/>
            <person name="Reardon M."/>
            <person name="Tsitrin T."/>
            <person name="Vuong H."/>
            <person name="Weaver B."/>
            <person name="Ciecko A."/>
            <person name="Tallon L."/>
            <person name="Jackson J."/>
            <person name="Pai G."/>
            <person name="Aken S.V."/>
            <person name="Utterback T."/>
            <person name="Reidmuller S."/>
            <person name="Feldblyum T."/>
            <person name="Hsiao J."/>
            <person name="Zismann V."/>
            <person name="Iobst S."/>
            <person name="de Vazeille A.R."/>
            <person name="Buell C.R."/>
            <person name="Ying K."/>
            <person name="Li Y."/>
            <person name="Lu T."/>
            <person name="Huang Y."/>
            <person name="Zhao Q."/>
            <person name="Feng Q."/>
            <person name="Zhang L."/>
            <person name="Zhu J."/>
            <person name="Weng Q."/>
            <person name="Mu J."/>
            <person name="Lu Y."/>
            <person name="Fan D."/>
            <person name="Liu Y."/>
            <person name="Guan J."/>
            <person name="Zhang Y."/>
            <person name="Yu S."/>
            <person name="Liu X."/>
            <person name="Zhang Y."/>
            <person name="Hong G."/>
            <person name="Han B."/>
            <person name="Choisne N."/>
            <person name="Demange N."/>
            <person name="Orjeda G."/>
            <person name="Samain S."/>
            <person name="Cattolico L."/>
            <person name="Pelletier E."/>
            <person name="Couloux A."/>
            <person name="Segurens B."/>
            <person name="Wincker P."/>
            <person name="D'Hont A."/>
            <person name="Scarpelli C."/>
            <person name="Weissenbach J."/>
            <person name="Salanoubat M."/>
            <person name="Quetier F."/>
            <person name="Yu Y."/>
            <person name="Kim H.R."/>
            <person name="Rambo T."/>
            <person name="Currie J."/>
            <person name="Collura K."/>
            <person name="Luo M."/>
            <person name="Yang T."/>
            <person name="Ammiraju J.S.S."/>
            <person name="Engler F."/>
            <person name="Soderlund C."/>
            <person name="Wing R.A."/>
            <person name="Palmer L.E."/>
            <person name="de la Bastide M."/>
            <person name="Spiegel L."/>
            <person name="Nascimento L."/>
            <person name="Zutavern T."/>
            <person name="O'Shaughnessy A."/>
            <person name="Dike S."/>
            <person name="Dedhia N."/>
            <person name="Preston R."/>
            <person name="Balija V."/>
            <person name="McCombie W.R."/>
            <person name="Chow T."/>
            <person name="Chen H."/>
            <person name="Chung M."/>
            <person name="Chen C."/>
            <person name="Shaw J."/>
            <person name="Wu H."/>
            <person name="Hsiao K."/>
            <person name="Chao Y."/>
            <person name="Chu M."/>
            <person name="Cheng C."/>
            <person name="Hour A."/>
            <person name="Lee P."/>
            <person name="Lin S."/>
            <person name="Lin Y."/>
            <person name="Liou J."/>
            <person name="Liu S."/>
            <person name="Hsing Y."/>
            <person name="Raghuvanshi S."/>
            <person name="Mohanty A."/>
            <person name="Bharti A.K."/>
            <person name="Gaur A."/>
            <person name="Gupta V."/>
            <person name="Kumar D."/>
            <person name="Ravi V."/>
            <person name="Vij S."/>
            <person name="Kapur A."/>
            <person name="Khurana P."/>
            <person name="Khurana P."/>
            <person name="Khurana J.P."/>
            <person name="Tyagi A.K."/>
            <person name="Gaikwad K."/>
            <person name="Singh A."/>
            <person name="Dalal V."/>
            <person name="Srivastava S."/>
            <person name="Dixit A."/>
            <person name="Pal A.K."/>
            <person name="Ghazi I.A."/>
            <person name="Yadav M."/>
            <person name="Pandit A."/>
            <person name="Bhargava A."/>
            <person name="Sureshbabu K."/>
            <person name="Batra K."/>
            <person name="Sharma T.R."/>
            <person name="Mohapatra T."/>
            <person name="Singh N.K."/>
            <person name="Messing J."/>
            <person name="Nelson A.B."/>
            <person name="Fuks G."/>
            <person name="Kavchok S."/>
            <person name="Keizer G."/>
            <person name="Linton E."/>
            <person name="Llaca V."/>
            <person name="Song R."/>
            <person name="Tanyolac B."/>
            <person name="Young S."/>
            <person name="Ho-Il K."/>
            <person name="Hahn J.H."/>
            <person name="Sangsakoo G."/>
            <person name="Vanavichit A."/>
            <person name="de Mattos Luiz.A.T."/>
            <person name="Zimmer P.D."/>
            <person name="Malone G."/>
            <person name="Dellagostin O."/>
            <person name="de Oliveira A.C."/>
            <person name="Bevan M."/>
            <person name="Bancroft I."/>
            <person name="Minx P."/>
            <person name="Cordum H."/>
            <person name="Wilson R."/>
            <person name="Cheng Z."/>
            <person name="Jin W."/>
            <person name="Jiang J."/>
            <person name="Leong S.A."/>
            <person name="Iwama H."/>
            <person name="Gojobori T."/>
            <person name="Itoh T."/>
            <person name="Niimura Y."/>
            <person name="Fujii Y."/>
            <person name="Habara T."/>
            <person name="Sakai H."/>
            <person name="Sato Y."/>
            <person name="Wilson G."/>
            <person name="Kumar K."/>
            <person name="McCouch S."/>
            <person name="Juretic N."/>
            <person name="Hoen D."/>
            <person name="Wright S."/>
            <person name="Bruskiewich R."/>
            <person name="Bureau T."/>
            <person name="Miyao A."/>
            <person name="Hirochika H."/>
            <person name="Nishikawa T."/>
            <person name="Kadowaki K."/>
            <person name="Sugiura M."/>
            <person name="Burr B."/>
            <person name="Sasaki T."/>
        </authorList>
    </citation>
    <scope>NUCLEOTIDE SEQUENCE [LARGE SCALE GENOMIC DNA]</scope>
    <source>
        <strain evidence="3">cv. Nipponbare</strain>
    </source>
</reference>
<reference evidence="3" key="4">
    <citation type="journal article" date="2008" name="Nucleic Acids Res.">
        <title>The rice annotation project database (RAP-DB): 2008 update.</title>
        <authorList>
            <consortium name="The rice annotation project (RAP)"/>
        </authorList>
    </citation>
    <scope>GENOME REANNOTATION</scope>
    <source>
        <strain evidence="3">cv. Nipponbare</strain>
    </source>
</reference>